<dbReference type="InterPro" id="IPR043504">
    <property type="entry name" value="Peptidase_S1_PA_chymotrypsin"/>
</dbReference>
<dbReference type="OrthoDB" id="10059102at2759"/>
<dbReference type="Pfam" id="PF00089">
    <property type="entry name" value="Trypsin"/>
    <property type="match status" value="1"/>
</dbReference>
<comment type="caution">
    <text evidence="3">The sequence shown here is derived from an EMBL/GenBank/DDBJ whole genome shotgun (WGS) entry which is preliminary data.</text>
</comment>
<evidence type="ECO:0000256" key="1">
    <source>
        <dbReference type="ARBA" id="ARBA00023157"/>
    </source>
</evidence>
<keyword evidence="4" id="KW-1185">Reference proteome</keyword>
<proteinExistence type="inferred from homology"/>
<dbReference type="InterPro" id="IPR001254">
    <property type="entry name" value="Trypsin_dom"/>
</dbReference>
<dbReference type="SMART" id="SM00020">
    <property type="entry name" value="Tryp_SPc"/>
    <property type="match status" value="1"/>
</dbReference>
<evidence type="ECO:0000313" key="3">
    <source>
        <dbReference type="EMBL" id="KAF6201847.1"/>
    </source>
</evidence>
<sequence length="334" mass="37306">MRQARTENGGGFNVVIKFIKRFYLALFFLAALGSAITTNFGGDENEMTTGGHPVKNLSGWEFIASIQTDEPICSGIILKSNSVLTTCKCGADIIKQLWPLRTEIYIIVGTHRTDNKSIGQWRMVDHVIKHPYCKKETIYQKMAGYIFDYAVVKVADFVLGANVKPIKLKTWNKRDLEFTIIEALKYSEHCEVAGWGRTVILFPTVYEEPSPVLLQMTLKLLTYDECSNIACRGGYNIPYCTSSVVLTGKFCAVPIGPGNSCRGDEGGPLVCDGYVLGLISYIKSCGEYYQPNYYARLDVGLPFIKKFVEMNSEIRTVSGFKTTILPIIVIFLTK</sequence>
<dbReference type="Gene3D" id="2.40.10.10">
    <property type="entry name" value="Trypsin-like serine proteases"/>
    <property type="match status" value="1"/>
</dbReference>
<evidence type="ECO:0000256" key="2">
    <source>
        <dbReference type="ARBA" id="ARBA00024195"/>
    </source>
</evidence>
<comment type="similarity">
    <text evidence="2">Belongs to the peptidase S1 family. CLIP subfamily.</text>
</comment>
<gene>
    <name evidence="3" type="ORF">GE061_004242</name>
</gene>
<dbReference type="EMBL" id="WIXP02000012">
    <property type="protein sequence ID" value="KAF6201847.1"/>
    <property type="molecule type" value="Genomic_DNA"/>
</dbReference>
<accession>A0A6A4IXM2</accession>
<dbReference type="InterPro" id="IPR009003">
    <property type="entry name" value="Peptidase_S1_PA"/>
</dbReference>
<dbReference type="PROSITE" id="PS50240">
    <property type="entry name" value="TRYPSIN_DOM"/>
    <property type="match status" value="1"/>
</dbReference>
<dbReference type="GO" id="GO:0004252">
    <property type="term" value="F:serine-type endopeptidase activity"/>
    <property type="evidence" value="ECO:0007669"/>
    <property type="project" value="InterPro"/>
</dbReference>
<reference evidence="3" key="1">
    <citation type="journal article" date="2021" name="Mol. Ecol. Resour.">
        <title>Apolygus lucorum genome provides insights into omnivorousness and mesophyll feeding.</title>
        <authorList>
            <person name="Liu Y."/>
            <person name="Liu H."/>
            <person name="Wang H."/>
            <person name="Huang T."/>
            <person name="Liu B."/>
            <person name="Yang B."/>
            <person name="Yin L."/>
            <person name="Li B."/>
            <person name="Zhang Y."/>
            <person name="Zhang S."/>
            <person name="Jiang F."/>
            <person name="Zhang X."/>
            <person name="Ren Y."/>
            <person name="Wang B."/>
            <person name="Wang S."/>
            <person name="Lu Y."/>
            <person name="Wu K."/>
            <person name="Fan W."/>
            <person name="Wang G."/>
        </authorList>
    </citation>
    <scope>NUCLEOTIDE SEQUENCE</scope>
    <source>
        <strain evidence="3">12Hb</strain>
    </source>
</reference>
<dbReference type="SUPFAM" id="SSF50494">
    <property type="entry name" value="Trypsin-like serine proteases"/>
    <property type="match status" value="1"/>
</dbReference>
<name>A0A6A4IXM2_APOLU</name>
<dbReference type="AlphaFoldDB" id="A0A6A4IXM2"/>
<evidence type="ECO:0000313" key="4">
    <source>
        <dbReference type="Proteomes" id="UP000466442"/>
    </source>
</evidence>
<dbReference type="PANTHER" id="PTHR24256">
    <property type="entry name" value="TRYPTASE-RELATED"/>
    <property type="match status" value="1"/>
</dbReference>
<organism evidence="3 4">
    <name type="scientific">Apolygus lucorum</name>
    <name type="common">Small green plant bug</name>
    <name type="synonym">Lygocoris lucorum</name>
    <dbReference type="NCBI Taxonomy" id="248454"/>
    <lineage>
        <taxon>Eukaryota</taxon>
        <taxon>Metazoa</taxon>
        <taxon>Ecdysozoa</taxon>
        <taxon>Arthropoda</taxon>
        <taxon>Hexapoda</taxon>
        <taxon>Insecta</taxon>
        <taxon>Pterygota</taxon>
        <taxon>Neoptera</taxon>
        <taxon>Paraneoptera</taxon>
        <taxon>Hemiptera</taxon>
        <taxon>Heteroptera</taxon>
        <taxon>Panheteroptera</taxon>
        <taxon>Cimicomorpha</taxon>
        <taxon>Miridae</taxon>
        <taxon>Mirini</taxon>
        <taxon>Apolygus</taxon>
    </lineage>
</organism>
<dbReference type="Proteomes" id="UP000466442">
    <property type="component" value="Linkage Group LG12"/>
</dbReference>
<dbReference type="GO" id="GO:0006508">
    <property type="term" value="P:proteolysis"/>
    <property type="evidence" value="ECO:0007669"/>
    <property type="project" value="InterPro"/>
</dbReference>
<dbReference type="InterPro" id="IPR051487">
    <property type="entry name" value="Ser/Thr_Proteases_Immune/Dev"/>
</dbReference>
<keyword evidence="1" id="KW-1015">Disulfide bond</keyword>
<protein>
    <submittedName>
        <fullName evidence="3">Uncharacterized protein</fullName>
    </submittedName>
</protein>